<proteinExistence type="inferred from homology"/>
<organism evidence="4 5">
    <name type="scientific">Colwellia psychrerythraea</name>
    <name type="common">Vibrio psychroerythus</name>
    <dbReference type="NCBI Taxonomy" id="28229"/>
    <lineage>
        <taxon>Bacteria</taxon>
        <taxon>Pseudomonadati</taxon>
        <taxon>Pseudomonadota</taxon>
        <taxon>Gammaproteobacteria</taxon>
        <taxon>Alteromonadales</taxon>
        <taxon>Colwelliaceae</taxon>
        <taxon>Colwellia</taxon>
    </lineage>
</organism>
<evidence type="ECO:0000313" key="4">
    <source>
        <dbReference type="EMBL" id="OUR82388.1"/>
    </source>
</evidence>
<feature type="compositionally biased region" description="Basic and acidic residues" evidence="2">
    <location>
        <begin position="405"/>
        <end position="427"/>
    </location>
</feature>
<dbReference type="InterPro" id="IPR036526">
    <property type="entry name" value="C-N_Hydrolase_sf"/>
</dbReference>
<dbReference type="InterPro" id="IPR001110">
    <property type="entry name" value="UPF0012_CS"/>
</dbReference>
<reference evidence="5" key="1">
    <citation type="journal article" date="2017" name="Proc. Natl. Acad. Sci. U.S.A.">
        <title>Simulation of Deepwater Horizon oil plume reveals substrate specialization within a complex community of hydrocarbon degraders.</title>
        <authorList>
            <person name="Hu P."/>
            <person name="Dubinsky E.A."/>
            <person name="Probst A.J."/>
            <person name="Wang J."/>
            <person name="Sieber C.M.K."/>
            <person name="Tom L.M."/>
            <person name="Gardinali P."/>
            <person name="Banfield J.F."/>
            <person name="Atlas R.M."/>
            <person name="Andersen G.L."/>
        </authorList>
    </citation>
    <scope>NUCLEOTIDE SEQUENCE [LARGE SCALE GENOMIC DNA]</scope>
</reference>
<evidence type="ECO:0000256" key="2">
    <source>
        <dbReference type="SAM" id="MobiDB-lite"/>
    </source>
</evidence>
<dbReference type="EMBL" id="MAAF01000040">
    <property type="protein sequence ID" value="OUR82388.1"/>
    <property type="molecule type" value="Genomic_DNA"/>
</dbReference>
<sequence>MTPFGIAGIQMNLHHVNNVDAIEERIDVLMSLYPWVEMVLISELAAHGPLHDFAETMPGVTEERFCEMARKHNIWLIPGSFFELRDGAIFNTAPVINPQGEVIARHRKLFPFCPFEEGVEAGDEFVVFDVPDAGRFGLCICYDMWFPEVLRELTSMGAEVILHPVLTGTNDREIELNLARSSGALFQSYIIDINGLGVGGVGQSCIIDPSGHVIHQAGETNEFLVTELDFDLVRRQREVGLRSLGQPLKSFRDRKVDFTVYNKEQRDNSYLNSLGPMQKPTRTAKAKKAIEPSLMMQPIVSVTPLVPPIIIPEVEQVELPYEPVATKILSPTHLDLPLSNDPMNTTTPNIEQTECNDEHLGIHKHVSAENTECIDINSNSSVIDQTIEADKINPVSKVDEAEESLPVKHESRGQKNEQDNNLVEKKDDKELGWVKGAAAQLKQYIKS</sequence>
<dbReference type="Proteomes" id="UP000243053">
    <property type="component" value="Unassembled WGS sequence"/>
</dbReference>
<feature type="region of interest" description="Disordered" evidence="2">
    <location>
        <begin position="401"/>
        <end position="427"/>
    </location>
</feature>
<dbReference type="AlphaFoldDB" id="A0A1Y5EHZ9"/>
<protein>
    <recommendedName>
        <fullName evidence="3">CN hydrolase domain-containing protein</fullName>
    </recommendedName>
</protein>
<dbReference type="SUPFAM" id="SSF56317">
    <property type="entry name" value="Carbon-nitrogen hydrolase"/>
    <property type="match status" value="1"/>
</dbReference>
<dbReference type="InterPro" id="IPR003010">
    <property type="entry name" value="C-N_Hydrolase"/>
</dbReference>
<dbReference type="PANTHER" id="PTHR23088">
    <property type="entry name" value="NITRILASE-RELATED"/>
    <property type="match status" value="1"/>
</dbReference>
<gene>
    <name evidence="4" type="ORF">A9Q75_06670</name>
</gene>
<comment type="caution">
    <text evidence="4">The sequence shown here is derived from an EMBL/GenBank/DDBJ whole genome shotgun (WGS) entry which is preliminary data.</text>
</comment>
<dbReference type="PROSITE" id="PS01227">
    <property type="entry name" value="UPF0012"/>
    <property type="match status" value="1"/>
</dbReference>
<accession>A0A1Y5EHZ9</accession>
<dbReference type="PANTHER" id="PTHR23088:SF27">
    <property type="entry name" value="DEAMINATED GLUTATHIONE AMIDASE"/>
    <property type="match status" value="1"/>
</dbReference>
<dbReference type="CDD" id="cd07197">
    <property type="entry name" value="nitrilase"/>
    <property type="match status" value="1"/>
</dbReference>
<comment type="similarity">
    <text evidence="1">Belongs to the carbon-nitrogen hydrolase superfamily. NIT1/NIT2 family.</text>
</comment>
<evidence type="ECO:0000256" key="1">
    <source>
        <dbReference type="ARBA" id="ARBA00010613"/>
    </source>
</evidence>
<evidence type="ECO:0000313" key="5">
    <source>
        <dbReference type="Proteomes" id="UP000243053"/>
    </source>
</evidence>
<feature type="domain" description="CN hydrolase" evidence="3">
    <location>
        <begin position="1"/>
        <end position="230"/>
    </location>
</feature>
<dbReference type="Gene3D" id="3.60.110.10">
    <property type="entry name" value="Carbon-nitrogen hydrolase"/>
    <property type="match status" value="1"/>
</dbReference>
<name>A0A1Y5EHZ9_COLPS</name>
<dbReference type="PROSITE" id="PS50263">
    <property type="entry name" value="CN_HYDROLASE"/>
    <property type="match status" value="1"/>
</dbReference>
<dbReference type="Pfam" id="PF00795">
    <property type="entry name" value="CN_hydrolase"/>
    <property type="match status" value="1"/>
</dbReference>
<evidence type="ECO:0000259" key="3">
    <source>
        <dbReference type="PROSITE" id="PS50263"/>
    </source>
</evidence>